<keyword evidence="2" id="KW-1185">Reference proteome</keyword>
<proteinExistence type="predicted"/>
<dbReference type="EMBL" id="JAANNW010000003">
    <property type="protein sequence ID" value="NUV73327.1"/>
    <property type="molecule type" value="Genomic_DNA"/>
</dbReference>
<organism evidence="1 2">
    <name type="scientific">Streptomyces fungicidicus</name>
    <dbReference type="NCBI Taxonomy" id="68203"/>
    <lineage>
        <taxon>Bacteria</taxon>
        <taxon>Bacillati</taxon>
        <taxon>Actinomycetota</taxon>
        <taxon>Actinomycetes</taxon>
        <taxon>Kitasatosporales</taxon>
        <taxon>Streptomycetaceae</taxon>
        <taxon>Streptomyces</taxon>
    </lineage>
</organism>
<comment type="caution">
    <text evidence="1">The sequence shown here is derived from an EMBL/GenBank/DDBJ whole genome shotgun (WGS) entry which is preliminary data.</text>
</comment>
<evidence type="ECO:0000313" key="2">
    <source>
        <dbReference type="Proteomes" id="UP000556843"/>
    </source>
</evidence>
<name>A0ACC7XUP5_9ACTN</name>
<accession>A0ACC7XUP5</accession>
<protein>
    <submittedName>
        <fullName evidence="1">Transposase</fullName>
    </submittedName>
</protein>
<sequence>MITEAGVDQWYRLDDDPSTAPEVRKFGDRHARATTLTAPFAALAVRAWGASQEYTSAVTASEGVAFGVVGGGRWRHGDRKVLAAILLVAISGCTRRQTPEVFGPSWSTVYRRFTEWSGARSKVQSVTERTGLPLSIGIAAADTRDSLGLEPLVRGIPPIRSRRRPRRRRPAKLHADKGYDYENLRKRLRARDIVPRIARRDIENLVCSAESPGEVTVGRPSQRHSGGMLASWLSRSQSAGLDCGLCR</sequence>
<reference evidence="1" key="1">
    <citation type="submission" date="2020-03" db="EMBL/GenBank/DDBJ databases">
        <title>Complete genome sequence of sixteen Streptomyces strains facilitates identification of candidate genes involved in plant growth-promotion in grain legumes and cereals.</title>
        <authorList>
            <person name="Gopalakrishnan S."/>
            <person name="Thakur V."/>
            <person name="Saxena R."/>
            <person name="Vadlamudi S."/>
            <person name="Purohit S."/>
            <person name="Kumar V."/>
            <person name="Rathore A."/>
            <person name="Chitikineni A."/>
            <person name="Varshney R.K."/>
        </authorList>
    </citation>
    <scope>NUCLEOTIDE SEQUENCE</scope>
    <source>
        <strain evidence="1">CAI-93</strain>
    </source>
</reference>
<dbReference type="Proteomes" id="UP000556843">
    <property type="component" value="Unassembled WGS sequence"/>
</dbReference>
<gene>
    <name evidence="1" type="ORF">G6W56_03875</name>
</gene>
<evidence type="ECO:0000313" key="1">
    <source>
        <dbReference type="EMBL" id="NUV73327.1"/>
    </source>
</evidence>